<evidence type="ECO:0000313" key="2">
    <source>
        <dbReference type="EMBL" id="CAL1408273.1"/>
    </source>
</evidence>
<sequence>MQIRLSSGKLQLRRTETHPAASTATNREDKESIVVLGDRSLTSSMGGLTNLRGGGRREGEREGASVAQWQRADDSDACTSSDEAGGEAACTMESDDEGKQAVD</sequence>
<organism evidence="2 3">
    <name type="scientific">Linum trigynum</name>
    <dbReference type="NCBI Taxonomy" id="586398"/>
    <lineage>
        <taxon>Eukaryota</taxon>
        <taxon>Viridiplantae</taxon>
        <taxon>Streptophyta</taxon>
        <taxon>Embryophyta</taxon>
        <taxon>Tracheophyta</taxon>
        <taxon>Spermatophyta</taxon>
        <taxon>Magnoliopsida</taxon>
        <taxon>eudicotyledons</taxon>
        <taxon>Gunneridae</taxon>
        <taxon>Pentapetalae</taxon>
        <taxon>rosids</taxon>
        <taxon>fabids</taxon>
        <taxon>Malpighiales</taxon>
        <taxon>Linaceae</taxon>
        <taxon>Linum</taxon>
    </lineage>
</organism>
<reference evidence="2 3" key="1">
    <citation type="submission" date="2024-04" db="EMBL/GenBank/DDBJ databases">
        <authorList>
            <person name="Fracassetti M."/>
        </authorList>
    </citation>
    <scope>NUCLEOTIDE SEQUENCE [LARGE SCALE GENOMIC DNA]</scope>
</reference>
<accession>A0AAV2GC19</accession>
<proteinExistence type="predicted"/>
<dbReference type="Proteomes" id="UP001497516">
    <property type="component" value="Chromosome 8"/>
</dbReference>
<dbReference type="AlphaFoldDB" id="A0AAV2GC19"/>
<evidence type="ECO:0000313" key="3">
    <source>
        <dbReference type="Proteomes" id="UP001497516"/>
    </source>
</evidence>
<evidence type="ECO:0000256" key="1">
    <source>
        <dbReference type="SAM" id="MobiDB-lite"/>
    </source>
</evidence>
<dbReference type="EMBL" id="OZ034821">
    <property type="protein sequence ID" value="CAL1408273.1"/>
    <property type="molecule type" value="Genomic_DNA"/>
</dbReference>
<gene>
    <name evidence="2" type="ORF">LTRI10_LOCUS47884</name>
</gene>
<protein>
    <submittedName>
        <fullName evidence="2">Uncharacterized protein</fullName>
    </submittedName>
</protein>
<feature type="region of interest" description="Disordered" evidence="1">
    <location>
        <begin position="1"/>
        <end position="103"/>
    </location>
</feature>
<name>A0AAV2GC19_9ROSI</name>
<keyword evidence="3" id="KW-1185">Reference proteome</keyword>